<dbReference type="EMBL" id="OV696693">
    <property type="protein sequence ID" value="CAH1272447.1"/>
    <property type="molecule type" value="Genomic_DNA"/>
</dbReference>
<keyword evidence="4 12" id="KW-0732">Signal</keyword>
<reference evidence="14" key="1">
    <citation type="submission" date="2022-01" db="EMBL/GenBank/DDBJ databases">
        <authorList>
            <person name="Braso-Vives M."/>
        </authorList>
    </citation>
    <scope>NUCLEOTIDE SEQUENCE</scope>
</reference>
<dbReference type="FunFam" id="2.60.40.10:FF:000076">
    <property type="entry name" value="Leucine-rich repeat and Ig domain-containing 4"/>
    <property type="match status" value="1"/>
</dbReference>
<dbReference type="SMART" id="SM00013">
    <property type="entry name" value="LRRNT"/>
    <property type="match status" value="1"/>
</dbReference>
<evidence type="ECO:0000313" key="15">
    <source>
        <dbReference type="Proteomes" id="UP000838412"/>
    </source>
</evidence>
<dbReference type="SUPFAM" id="SSF48726">
    <property type="entry name" value="Immunoglobulin"/>
    <property type="match status" value="1"/>
</dbReference>
<dbReference type="Gene3D" id="3.80.10.10">
    <property type="entry name" value="Ribonuclease Inhibitor"/>
    <property type="match status" value="1"/>
</dbReference>
<evidence type="ECO:0000256" key="4">
    <source>
        <dbReference type="ARBA" id="ARBA00022729"/>
    </source>
</evidence>
<evidence type="ECO:0000256" key="3">
    <source>
        <dbReference type="ARBA" id="ARBA00022692"/>
    </source>
</evidence>
<dbReference type="InterPro" id="IPR013098">
    <property type="entry name" value="Ig_I-set"/>
</dbReference>
<dbReference type="InterPro" id="IPR003598">
    <property type="entry name" value="Ig_sub2"/>
</dbReference>
<feature type="signal peptide" evidence="12">
    <location>
        <begin position="1"/>
        <end position="22"/>
    </location>
</feature>
<dbReference type="Proteomes" id="UP000838412">
    <property type="component" value="Chromosome 8"/>
</dbReference>
<evidence type="ECO:0000256" key="2">
    <source>
        <dbReference type="ARBA" id="ARBA00022614"/>
    </source>
</evidence>
<dbReference type="OrthoDB" id="1394818at2759"/>
<dbReference type="SMART" id="SM00369">
    <property type="entry name" value="LRR_TYP"/>
    <property type="match status" value="6"/>
</dbReference>
<dbReference type="Pfam" id="PF13855">
    <property type="entry name" value="LRR_8"/>
    <property type="match status" value="2"/>
</dbReference>
<feature type="region of interest" description="Disordered" evidence="10">
    <location>
        <begin position="460"/>
        <end position="519"/>
    </location>
</feature>
<feature type="chain" id="PRO_5035467051" evidence="12">
    <location>
        <begin position="23"/>
        <end position="638"/>
    </location>
</feature>
<keyword evidence="2" id="KW-0433">Leucine-rich repeat</keyword>
<keyword evidence="8" id="KW-1015">Disulfide bond</keyword>
<dbReference type="InterPro" id="IPR001611">
    <property type="entry name" value="Leu-rich_rpt"/>
</dbReference>
<keyword evidence="15" id="KW-1185">Reference proteome</keyword>
<dbReference type="InterPro" id="IPR013783">
    <property type="entry name" value="Ig-like_fold"/>
</dbReference>
<sequence length="638" mass="70559">MNVVTCLLYVLMTTRVFVVVESQSCPKGCTCTLMYQHTYCGDQNLKEVPFGISEKTKILILNRNNLTRLNPNALPDLKNLNTLDLTDNSLREIQDGAFNGVSNLETLELYHNRLTAVPSSAFKPLKNLQELGLGANPIVCLDSYAFSYLSSLRMLELKDLKALRGVSKNAFYGLTGLVYLSMVSSNLRTVPYLQHLTGLEELDLSRNSITALTAENFESLPKLKRLLLTSNQLTSVEQDSFDDLKALTDVNLSYNNLTRLPYGLFGKMTSLQEFNLRGNLWNCSCEVMWLVQWMRGNMRSDTRELCGKCANPASERGKFLCDIVPEEINCSVPRIAKPQDTVNVTVGDSAALKCKAGQETAISWITPNGTTIRHGSFRVKVKVFNDGTNTLNITRVTLTDAGVYRCVAKNTVGSDSYATILNVTGSVLPTYIATEVPVLEEPAQTEDTFDASICVIQQDNKSATSSAPQSKANTTFPPTVDIRIRPKGPTIRLDPPQNPITFAPDPSDDSASDDSNSPKIVDHKTYVIASIAGVVGLGFVIWIIFLIVAKCPRKRNRDHKPKPHQSMFAKRTGKRRKKKKVSFQTSESRMSCLRQPEKEEVITEIPEVFSVSSNCNGIAPGIAPYENMTLNPASETIV</sequence>
<gene>
    <name evidence="14" type="primary">LRRC4C</name>
    <name evidence="14" type="ORF">BLAG_LOCUS24087</name>
</gene>
<keyword evidence="7 11" id="KW-0472">Membrane</keyword>
<dbReference type="SMART" id="SM00409">
    <property type="entry name" value="IG"/>
    <property type="match status" value="1"/>
</dbReference>
<feature type="compositionally biased region" description="Polar residues" evidence="10">
    <location>
        <begin position="460"/>
        <end position="477"/>
    </location>
</feature>
<dbReference type="GO" id="GO:0005886">
    <property type="term" value="C:plasma membrane"/>
    <property type="evidence" value="ECO:0007669"/>
    <property type="project" value="TreeGrafter"/>
</dbReference>
<feature type="transmembrane region" description="Helical" evidence="11">
    <location>
        <begin position="526"/>
        <end position="549"/>
    </location>
</feature>
<keyword evidence="5" id="KW-0677">Repeat</keyword>
<dbReference type="PROSITE" id="PS51450">
    <property type="entry name" value="LRR"/>
    <property type="match status" value="3"/>
</dbReference>
<dbReference type="InterPro" id="IPR007110">
    <property type="entry name" value="Ig-like_dom"/>
</dbReference>
<dbReference type="InterPro" id="IPR000372">
    <property type="entry name" value="LRRNT"/>
</dbReference>
<dbReference type="SMART" id="SM00408">
    <property type="entry name" value="IGc2"/>
    <property type="match status" value="1"/>
</dbReference>
<dbReference type="PANTHER" id="PTHR24369:SF212">
    <property type="entry name" value="LEUCINE-RICH REPEAT-CONTAINING PROTEIN 4B-LIKE"/>
    <property type="match status" value="1"/>
</dbReference>
<comment type="subcellular location">
    <subcellularLocation>
        <location evidence="1">Membrane</location>
        <topology evidence="1">Single-pass membrane protein</topology>
    </subcellularLocation>
</comment>
<evidence type="ECO:0000256" key="6">
    <source>
        <dbReference type="ARBA" id="ARBA00022989"/>
    </source>
</evidence>
<dbReference type="Pfam" id="PF07679">
    <property type="entry name" value="I-set"/>
    <property type="match status" value="1"/>
</dbReference>
<evidence type="ECO:0000256" key="5">
    <source>
        <dbReference type="ARBA" id="ARBA00022737"/>
    </source>
</evidence>
<feature type="domain" description="Ig-like" evidence="13">
    <location>
        <begin position="333"/>
        <end position="424"/>
    </location>
</feature>
<evidence type="ECO:0000256" key="7">
    <source>
        <dbReference type="ARBA" id="ARBA00023136"/>
    </source>
</evidence>
<keyword evidence="9" id="KW-0393">Immunoglobulin domain</keyword>
<accession>A0A8K0ABE8</accession>
<name>A0A8K0ABE8_BRALA</name>
<keyword evidence="6 11" id="KW-1133">Transmembrane helix</keyword>
<evidence type="ECO:0000256" key="1">
    <source>
        <dbReference type="ARBA" id="ARBA00004167"/>
    </source>
</evidence>
<dbReference type="InterPro" id="IPR032675">
    <property type="entry name" value="LRR_dom_sf"/>
</dbReference>
<dbReference type="InterPro" id="IPR003599">
    <property type="entry name" value="Ig_sub"/>
</dbReference>
<organism evidence="14 15">
    <name type="scientific">Branchiostoma lanceolatum</name>
    <name type="common">Common lancelet</name>
    <name type="synonym">Amphioxus lanceolatum</name>
    <dbReference type="NCBI Taxonomy" id="7740"/>
    <lineage>
        <taxon>Eukaryota</taxon>
        <taxon>Metazoa</taxon>
        <taxon>Chordata</taxon>
        <taxon>Cephalochordata</taxon>
        <taxon>Leptocardii</taxon>
        <taxon>Amphioxiformes</taxon>
        <taxon>Branchiostomatidae</taxon>
        <taxon>Branchiostoma</taxon>
    </lineage>
</organism>
<evidence type="ECO:0000313" key="14">
    <source>
        <dbReference type="EMBL" id="CAH1272447.1"/>
    </source>
</evidence>
<evidence type="ECO:0000256" key="10">
    <source>
        <dbReference type="SAM" id="MobiDB-lite"/>
    </source>
</evidence>
<dbReference type="Gene3D" id="2.60.40.10">
    <property type="entry name" value="Immunoglobulins"/>
    <property type="match status" value="1"/>
</dbReference>
<evidence type="ECO:0000256" key="9">
    <source>
        <dbReference type="ARBA" id="ARBA00023319"/>
    </source>
</evidence>
<dbReference type="InterPro" id="IPR003591">
    <property type="entry name" value="Leu-rich_rpt_typical-subtyp"/>
</dbReference>
<evidence type="ECO:0000259" key="13">
    <source>
        <dbReference type="PROSITE" id="PS50835"/>
    </source>
</evidence>
<evidence type="ECO:0000256" key="8">
    <source>
        <dbReference type="ARBA" id="ARBA00023157"/>
    </source>
</evidence>
<evidence type="ECO:0000256" key="12">
    <source>
        <dbReference type="SAM" id="SignalP"/>
    </source>
</evidence>
<dbReference type="Pfam" id="PF00560">
    <property type="entry name" value="LRR_1"/>
    <property type="match status" value="1"/>
</dbReference>
<dbReference type="InterPro" id="IPR036179">
    <property type="entry name" value="Ig-like_dom_sf"/>
</dbReference>
<evidence type="ECO:0000256" key="11">
    <source>
        <dbReference type="SAM" id="Phobius"/>
    </source>
</evidence>
<keyword evidence="3 11" id="KW-0812">Transmembrane</keyword>
<protein>
    <submittedName>
        <fullName evidence="14">LRRC4C protein</fullName>
    </submittedName>
</protein>
<proteinExistence type="predicted"/>
<dbReference type="PANTHER" id="PTHR24369">
    <property type="entry name" value="ANTIGEN BSP, PUTATIVE-RELATED"/>
    <property type="match status" value="1"/>
</dbReference>
<dbReference type="AlphaFoldDB" id="A0A8K0ABE8"/>
<feature type="region of interest" description="Disordered" evidence="10">
    <location>
        <begin position="555"/>
        <end position="579"/>
    </location>
</feature>
<dbReference type="InterPro" id="IPR050541">
    <property type="entry name" value="LRR_TM_domain-containing"/>
</dbReference>
<dbReference type="SUPFAM" id="SSF52058">
    <property type="entry name" value="L domain-like"/>
    <property type="match status" value="1"/>
</dbReference>
<dbReference type="FunFam" id="3.80.10.10:FF:000082">
    <property type="entry name" value="Leucine-rich repeat-containing 24"/>
    <property type="match status" value="1"/>
</dbReference>
<dbReference type="PROSITE" id="PS50835">
    <property type="entry name" value="IG_LIKE"/>
    <property type="match status" value="1"/>
</dbReference>
<dbReference type="SMART" id="SM00365">
    <property type="entry name" value="LRR_SD22"/>
    <property type="match status" value="5"/>
</dbReference>